<evidence type="ECO:0000313" key="7">
    <source>
        <dbReference type="RefSeq" id="XP_051864271.1"/>
    </source>
</evidence>
<dbReference type="RefSeq" id="XP_051864272.1">
    <property type="nucleotide sequence ID" value="XM_052008312.1"/>
</dbReference>
<evidence type="ECO:0000313" key="4">
    <source>
        <dbReference type="RefSeq" id="XP_051864019.1"/>
    </source>
</evidence>
<protein>
    <submittedName>
        <fullName evidence="5">Uncharacterized protein LOC117569557 isoform X1</fullName>
    </submittedName>
    <submittedName>
        <fullName evidence="6">Uncharacterized protein LOC117569557 isoform X2</fullName>
    </submittedName>
    <submittedName>
        <fullName evidence="7">Uncharacterized protein LOC117569557 isoform X3</fullName>
    </submittedName>
    <submittedName>
        <fullName evidence="8">Uncharacterized protein LOC117569557 isoform X4</fullName>
    </submittedName>
    <submittedName>
        <fullName evidence="9">Uncharacterized protein LOC117569557 isoform X5</fullName>
    </submittedName>
    <submittedName>
        <fullName evidence="10">Uncharacterized protein LOC117569557 isoform X6</fullName>
    </submittedName>
    <submittedName>
        <fullName evidence="2">Uncharacterized protein LOC117572189</fullName>
    </submittedName>
    <submittedName>
        <fullName evidence="3">Uncharacterized protein LOC117573883</fullName>
    </submittedName>
    <submittedName>
        <fullName evidence="4">Uncharacterized protein LOC117575124 isoform X1</fullName>
    </submittedName>
</protein>
<dbReference type="Proteomes" id="UP000515160">
    <property type="component" value="Chromosome 3"/>
</dbReference>
<evidence type="ECO:0000313" key="1">
    <source>
        <dbReference type="Proteomes" id="UP000515160"/>
    </source>
</evidence>
<evidence type="ECO:0000313" key="2">
    <source>
        <dbReference type="RefSeq" id="XP_051861052.1"/>
    </source>
</evidence>
<evidence type="ECO:0000313" key="3">
    <source>
        <dbReference type="RefSeq" id="XP_051861665.1"/>
    </source>
</evidence>
<dbReference type="Proteomes" id="UP000515160">
    <property type="component" value="Chromosome X"/>
</dbReference>
<gene>
    <name evidence="5 6 7 8 9 10" type="primary">LOC117569557</name>
    <name evidence="2" type="synonym">LOC117572189</name>
    <name evidence="3" type="synonym">LOC117573883</name>
    <name evidence="4" type="synonym">LOC117575124</name>
</gene>
<evidence type="ECO:0000313" key="9">
    <source>
        <dbReference type="RefSeq" id="XP_051864273.1"/>
    </source>
</evidence>
<name>A0A9C6T360_DROAB</name>
<dbReference type="RefSeq" id="XP_051864270.1">
    <property type="nucleotide sequence ID" value="XM_052008310.1"/>
</dbReference>
<evidence type="ECO:0000313" key="10">
    <source>
        <dbReference type="RefSeq" id="XP_051864274.1"/>
    </source>
</evidence>
<keyword evidence="1" id="KW-1185">Reference proteome</keyword>
<proteinExistence type="predicted"/>
<dbReference type="GeneID" id="117569557"/>
<dbReference type="AlphaFoldDB" id="A0A9C6T360"/>
<sequence>MYNCYTDILMVFVLAKVHLCRQPNTCNRWLSTAGVCPPIPSAVFQIRIRHLVIFYIKPDTPQTGTNTRKDLSAWESLMYLALSLNPMLSEQSPEKPARTPH</sequence>
<dbReference type="RefSeq" id="XP_051864273.1">
    <property type="nucleotide sequence ID" value="XM_052008313.1"/>
</dbReference>
<reference evidence="2 3" key="1">
    <citation type="submission" date="2025-04" db="UniProtKB">
        <authorList>
            <consortium name="RefSeq"/>
        </authorList>
    </citation>
    <scope>IDENTIFICATION</scope>
    <source>
        <strain evidence="2 3">15112-1751.03</strain>
        <tissue evidence="2 3">Whole Adult</tissue>
    </source>
</reference>
<dbReference type="RefSeq" id="XP_051861665.1">
    <property type="nucleotide sequence ID" value="XM_052005705.1"/>
</dbReference>
<dbReference type="Proteomes" id="UP000515160">
    <property type="component" value="Chromosome 2R"/>
</dbReference>
<evidence type="ECO:0000313" key="8">
    <source>
        <dbReference type="RefSeq" id="XP_051864272.1"/>
    </source>
</evidence>
<dbReference type="RefSeq" id="XP_051864274.1">
    <property type="nucleotide sequence ID" value="XM_052008314.1"/>
</dbReference>
<dbReference type="RefSeq" id="XP_051864019.1">
    <property type="nucleotide sequence ID" value="XM_052008059.1"/>
</dbReference>
<evidence type="ECO:0000313" key="5">
    <source>
        <dbReference type="RefSeq" id="XP_051864269.1"/>
    </source>
</evidence>
<accession>A0A9C6T360</accession>
<dbReference type="RefSeq" id="XP_051861052.1">
    <property type="nucleotide sequence ID" value="XM_052005092.1"/>
</dbReference>
<organism evidence="1 7">
    <name type="scientific">Drosophila albomicans</name>
    <name type="common">Fruit fly</name>
    <dbReference type="NCBI Taxonomy" id="7291"/>
    <lineage>
        <taxon>Eukaryota</taxon>
        <taxon>Metazoa</taxon>
        <taxon>Ecdysozoa</taxon>
        <taxon>Arthropoda</taxon>
        <taxon>Hexapoda</taxon>
        <taxon>Insecta</taxon>
        <taxon>Pterygota</taxon>
        <taxon>Neoptera</taxon>
        <taxon>Endopterygota</taxon>
        <taxon>Diptera</taxon>
        <taxon>Brachycera</taxon>
        <taxon>Muscomorpha</taxon>
        <taxon>Ephydroidea</taxon>
        <taxon>Drosophilidae</taxon>
        <taxon>Drosophila</taxon>
    </lineage>
</organism>
<dbReference type="RefSeq" id="XP_051864269.1">
    <property type="nucleotide sequence ID" value="XM_052008309.1"/>
</dbReference>
<dbReference type="RefSeq" id="XP_051864271.1">
    <property type="nucleotide sequence ID" value="XM_052008311.1"/>
</dbReference>
<evidence type="ECO:0000313" key="6">
    <source>
        <dbReference type="RefSeq" id="XP_051864270.1"/>
    </source>
</evidence>